<evidence type="ECO:0000313" key="2">
    <source>
        <dbReference type="Proteomes" id="UP001419268"/>
    </source>
</evidence>
<keyword evidence="2" id="KW-1185">Reference proteome</keyword>
<accession>A0AAP0J3X8</accession>
<dbReference type="EMBL" id="JBBNAG010000006">
    <property type="protein sequence ID" value="KAK9125988.1"/>
    <property type="molecule type" value="Genomic_DNA"/>
</dbReference>
<name>A0AAP0J3X8_9MAGN</name>
<organism evidence="1 2">
    <name type="scientific">Stephania cephalantha</name>
    <dbReference type="NCBI Taxonomy" id="152367"/>
    <lineage>
        <taxon>Eukaryota</taxon>
        <taxon>Viridiplantae</taxon>
        <taxon>Streptophyta</taxon>
        <taxon>Embryophyta</taxon>
        <taxon>Tracheophyta</taxon>
        <taxon>Spermatophyta</taxon>
        <taxon>Magnoliopsida</taxon>
        <taxon>Ranunculales</taxon>
        <taxon>Menispermaceae</taxon>
        <taxon>Menispermoideae</taxon>
        <taxon>Cissampelideae</taxon>
        <taxon>Stephania</taxon>
    </lineage>
</organism>
<dbReference type="Proteomes" id="UP001419268">
    <property type="component" value="Unassembled WGS sequence"/>
</dbReference>
<comment type="caution">
    <text evidence="1">The sequence shown here is derived from an EMBL/GenBank/DDBJ whole genome shotgun (WGS) entry which is preliminary data.</text>
</comment>
<sequence length="77" mass="8853">MDSWFLESYHTHGSLHPEIKKTNSTLKLSTILTGDRIFFNWKVDHNSQHGNTTMTPSTTSTTTNTHLIWLFISIFSV</sequence>
<evidence type="ECO:0000313" key="1">
    <source>
        <dbReference type="EMBL" id="KAK9125988.1"/>
    </source>
</evidence>
<gene>
    <name evidence="1" type="ORF">Scep_014834</name>
</gene>
<protein>
    <submittedName>
        <fullName evidence="1">Uncharacterized protein</fullName>
    </submittedName>
</protein>
<dbReference type="AlphaFoldDB" id="A0AAP0J3X8"/>
<reference evidence="1 2" key="1">
    <citation type="submission" date="2024-01" db="EMBL/GenBank/DDBJ databases">
        <title>Genome assemblies of Stephania.</title>
        <authorList>
            <person name="Yang L."/>
        </authorList>
    </citation>
    <scope>NUCLEOTIDE SEQUENCE [LARGE SCALE GENOMIC DNA]</scope>
    <source>
        <strain evidence="1">JXDWG</strain>
        <tissue evidence="1">Leaf</tissue>
    </source>
</reference>
<proteinExistence type="predicted"/>